<reference evidence="1 2" key="1">
    <citation type="journal article" date="2014" name="Am. J. Bot.">
        <title>Genome assembly and annotation for red clover (Trifolium pratense; Fabaceae).</title>
        <authorList>
            <person name="Istvanek J."/>
            <person name="Jaros M."/>
            <person name="Krenek A."/>
            <person name="Repkova J."/>
        </authorList>
    </citation>
    <scope>NUCLEOTIDE SEQUENCE [LARGE SCALE GENOMIC DNA]</scope>
    <source>
        <strain evidence="2">cv. Tatra</strain>
        <tissue evidence="1">Young leaves</tissue>
    </source>
</reference>
<dbReference type="EMBL" id="ASHM01072642">
    <property type="protein sequence ID" value="PNX55749.1"/>
    <property type="molecule type" value="Genomic_DNA"/>
</dbReference>
<dbReference type="AlphaFoldDB" id="A0A2K3JNY7"/>
<gene>
    <name evidence="1" type="ORF">L195_g049379</name>
</gene>
<proteinExistence type="predicted"/>
<sequence length="51" mass="6293">MVERWIDRRKARWKMEIDNGSDRWMWWRQIEPSIAWDLVMAPALCLGDFLN</sequence>
<accession>A0A2K3JNY7</accession>
<comment type="caution">
    <text evidence="1">The sequence shown here is derived from an EMBL/GenBank/DDBJ whole genome shotgun (WGS) entry which is preliminary data.</text>
</comment>
<evidence type="ECO:0000313" key="1">
    <source>
        <dbReference type="EMBL" id="PNX55749.1"/>
    </source>
</evidence>
<organism evidence="1 2">
    <name type="scientific">Trifolium pratense</name>
    <name type="common">Red clover</name>
    <dbReference type="NCBI Taxonomy" id="57577"/>
    <lineage>
        <taxon>Eukaryota</taxon>
        <taxon>Viridiplantae</taxon>
        <taxon>Streptophyta</taxon>
        <taxon>Embryophyta</taxon>
        <taxon>Tracheophyta</taxon>
        <taxon>Spermatophyta</taxon>
        <taxon>Magnoliopsida</taxon>
        <taxon>eudicotyledons</taxon>
        <taxon>Gunneridae</taxon>
        <taxon>Pentapetalae</taxon>
        <taxon>rosids</taxon>
        <taxon>fabids</taxon>
        <taxon>Fabales</taxon>
        <taxon>Fabaceae</taxon>
        <taxon>Papilionoideae</taxon>
        <taxon>50 kb inversion clade</taxon>
        <taxon>NPAAA clade</taxon>
        <taxon>Hologalegina</taxon>
        <taxon>IRL clade</taxon>
        <taxon>Trifolieae</taxon>
        <taxon>Trifolium</taxon>
    </lineage>
</organism>
<reference evidence="1 2" key="2">
    <citation type="journal article" date="2017" name="Front. Plant Sci.">
        <title>Gene Classification and Mining of Molecular Markers Useful in Red Clover (Trifolium pratense) Breeding.</title>
        <authorList>
            <person name="Istvanek J."/>
            <person name="Dluhosova J."/>
            <person name="Dluhos P."/>
            <person name="Patkova L."/>
            <person name="Nedelnik J."/>
            <person name="Repkova J."/>
        </authorList>
    </citation>
    <scope>NUCLEOTIDE SEQUENCE [LARGE SCALE GENOMIC DNA]</scope>
    <source>
        <strain evidence="2">cv. Tatra</strain>
        <tissue evidence="1">Young leaves</tissue>
    </source>
</reference>
<dbReference type="Proteomes" id="UP000236291">
    <property type="component" value="Unassembled WGS sequence"/>
</dbReference>
<evidence type="ECO:0000313" key="2">
    <source>
        <dbReference type="Proteomes" id="UP000236291"/>
    </source>
</evidence>
<protein>
    <submittedName>
        <fullName evidence="1">Uncharacterized protein</fullName>
    </submittedName>
</protein>
<name>A0A2K3JNY7_TRIPR</name>